<evidence type="ECO:0000313" key="3">
    <source>
        <dbReference type="Proteomes" id="UP000314294"/>
    </source>
</evidence>
<name>A0A4Z2EIE1_9TELE</name>
<feature type="signal peptide" evidence="1">
    <location>
        <begin position="1"/>
        <end position="18"/>
    </location>
</feature>
<reference evidence="2 3" key="1">
    <citation type="submission" date="2019-03" db="EMBL/GenBank/DDBJ databases">
        <title>First draft genome of Liparis tanakae, snailfish: a comprehensive survey of snailfish specific genes.</title>
        <authorList>
            <person name="Kim W."/>
            <person name="Song I."/>
            <person name="Jeong J.-H."/>
            <person name="Kim D."/>
            <person name="Kim S."/>
            <person name="Ryu S."/>
            <person name="Song J.Y."/>
            <person name="Lee S.K."/>
        </authorList>
    </citation>
    <scope>NUCLEOTIDE SEQUENCE [LARGE SCALE GENOMIC DNA]</scope>
    <source>
        <tissue evidence="2">Muscle</tissue>
    </source>
</reference>
<evidence type="ECO:0000313" key="2">
    <source>
        <dbReference type="EMBL" id="TNN28569.1"/>
    </source>
</evidence>
<organism evidence="2 3">
    <name type="scientific">Liparis tanakae</name>
    <name type="common">Tanaka's snailfish</name>
    <dbReference type="NCBI Taxonomy" id="230148"/>
    <lineage>
        <taxon>Eukaryota</taxon>
        <taxon>Metazoa</taxon>
        <taxon>Chordata</taxon>
        <taxon>Craniata</taxon>
        <taxon>Vertebrata</taxon>
        <taxon>Euteleostomi</taxon>
        <taxon>Actinopterygii</taxon>
        <taxon>Neopterygii</taxon>
        <taxon>Teleostei</taxon>
        <taxon>Neoteleostei</taxon>
        <taxon>Acanthomorphata</taxon>
        <taxon>Eupercaria</taxon>
        <taxon>Perciformes</taxon>
        <taxon>Cottioidei</taxon>
        <taxon>Cottales</taxon>
        <taxon>Liparidae</taxon>
        <taxon>Liparis</taxon>
    </lineage>
</organism>
<evidence type="ECO:0000256" key="1">
    <source>
        <dbReference type="SAM" id="SignalP"/>
    </source>
</evidence>
<feature type="chain" id="PRO_5021224524" description="Secreted protein" evidence="1">
    <location>
        <begin position="19"/>
        <end position="83"/>
    </location>
</feature>
<keyword evidence="1" id="KW-0732">Signal</keyword>
<dbReference type="AlphaFoldDB" id="A0A4Z2EIE1"/>
<protein>
    <recommendedName>
        <fullName evidence="4">Secreted protein</fullName>
    </recommendedName>
</protein>
<dbReference type="EMBL" id="SRLO01006748">
    <property type="protein sequence ID" value="TNN28569.1"/>
    <property type="molecule type" value="Genomic_DNA"/>
</dbReference>
<evidence type="ECO:0008006" key="4">
    <source>
        <dbReference type="Google" id="ProtNLM"/>
    </source>
</evidence>
<sequence length="83" mass="8670">MAGAIWIQVGVLLGPLSPAPVLQQGEESEGVVLGDGHPGILGGGGIGRRGWPEDLKVYRTQEVKGSRKVTGRTACYPFILSQG</sequence>
<accession>A0A4Z2EIE1</accession>
<proteinExistence type="predicted"/>
<comment type="caution">
    <text evidence="2">The sequence shown here is derived from an EMBL/GenBank/DDBJ whole genome shotgun (WGS) entry which is preliminary data.</text>
</comment>
<keyword evidence="3" id="KW-1185">Reference proteome</keyword>
<gene>
    <name evidence="2" type="ORF">EYF80_061285</name>
</gene>
<dbReference type="Proteomes" id="UP000314294">
    <property type="component" value="Unassembled WGS sequence"/>
</dbReference>